<evidence type="ECO:0000313" key="1">
    <source>
        <dbReference type="EMBL" id="CAB9506467.1"/>
    </source>
</evidence>
<evidence type="ECO:0000313" key="2">
    <source>
        <dbReference type="Proteomes" id="UP001153069"/>
    </source>
</evidence>
<organism evidence="1 2">
    <name type="scientific">Seminavis robusta</name>
    <dbReference type="NCBI Taxonomy" id="568900"/>
    <lineage>
        <taxon>Eukaryota</taxon>
        <taxon>Sar</taxon>
        <taxon>Stramenopiles</taxon>
        <taxon>Ochrophyta</taxon>
        <taxon>Bacillariophyta</taxon>
        <taxon>Bacillariophyceae</taxon>
        <taxon>Bacillariophycidae</taxon>
        <taxon>Naviculales</taxon>
        <taxon>Naviculaceae</taxon>
        <taxon>Seminavis</taxon>
    </lineage>
</organism>
<sequence length="97" mass="11313">MSGVFAWEGGRAQFGGCSFCYGVEKLPQKGKRKGRESHQLLPLLLQWFKMAATPMLHFQFDWKLHNSNCVRRGEKWEKKEIRAQPLPKQLHETTIDL</sequence>
<comment type="caution">
    <text evidence="1">The sequence shown here is derived from an EMBL/GenBank/DDBJ whole genome shotgun (WGS) entry which is preliminary data.</text>
</comment>
<keyword evidence="2" id="KW-1185">Reference proteome</keyword>
<protein>
    <submittedName>
        <fullName evidence="1">Uncharacterized protein</fullName>
    </submittedName>
</protein>
<dbReference type="EMBL" id="CAICTM010000267">
    <property type="protein sequence ID" value="CAB9506467.1"/>
    <property type="molecule type" value="Genomic_DNA"/>
</dbReference>
<name>A0A9N8DPP7_9STRA</name>
<dbReference type="AlphaFoldDB" id="A0A9N8DPP7"/>
<dbReference type="Proteomes" id="UP001153069">
    <property type="component" value="Unassembled WGS sequence"/>
</dbReference>
<accession>A0A9N8DPP7</accession>
<proteinExistence type="predicted"/>
<reference evidence="1" key="1">
    <citation type="submission" date="2020-06" db="EMBL/GenBank/DDBJ databases">
        <authorList>
            <consortium name="Plant Systems Biology data submission"/>
        </authorList>
    </citation>
    <scope>NUCLEOTIDE SEQUENCE</scope>
    <source>
        <strain evidence="1">D6</strain>
    </source>
</reference>
<gene>
    <name evidence="1" type="ORF">SEMRO_268_G103590.1</name>
</gene>